<dbReference type="Pfam" id="PF22624">
    <property type="entry name" value="AASDHPPT_N"/>
    <property type="match status" value="1"/>
</dbReference>
<evidence type="ECO:0000256" key="2">
    <source>
        <dbReference type="ARBA" id="ARBA00022679"/>
    </source>
</evidence>
<dbReference type="InterPro" id="IPR037143">
    <property type="entry name" value="4-PPantetheinyl_Trfase_dom_sf"/>
</dbReference>
<sequence length="257" mass="26636">MIPDLLTLRWAGGRPALPPGTPGPGPGQCRAWLFAFTGEADAEQALFELLSAEERDRAGRFVAALARRHFVQTRAALRMLLGQCLRREPAALAFDYGAYGKPSLQDAGALDFNVAHSGAHALLALADGCGVGVDIEQCRPVSDLDALAAMVFSATEHEAWSGLPADARTRAFFESWTAKEAVAKAVGRGLGLGLPEIELGAAPMPDGAFEAKAGGLGACRVFRLRAPEGYAAALALCGAGGGAAGGDQSVVRHRSGD</sequence>
<dbReference type="SUPFAM" id="SSF56214">
    <property type="entry name" value="4'-phosphopantetheinyl transferase"/>
    <property type="match status" value="2"/>
</dbReference>
<comment type="similarity">
    <text evidence="1">Belongs to the P-Pant transferase superfamily. Gsp/Sfp/HetI/AcpT family.</text>
</comment>
<dbReference type="InterPro" id="IPR055066">
    <property type="entry name" value="AASDHPPT_N"/>
</dbReference>
<gene>
    <name evidence="5" type="ORF">H0A72_06040</name>
</gene>
<dbReference type="GO" id="GO:0019878">
    <property type="term" value="P:lysine biosynthetic process via aminoadipic acid"/>
    <property type="evidence" value="ECO:0007669"/>
    <property type="project" value="TreeGrafter"/>
</dbReference>
<keyword evidence="6" id="KW-1185">Reference proteome</keyword>
<keyword evidence="2 5" id="KW-0808">Transferase</keyword>
<dbReference type="RefSeq" id="WP_180154173.1">
    <property type="nucleotide sequence ID" value="NZ_JACCEM010000003.1"/>
</dbReference>
<dbReference type="PANTHER" id="PTHR12215">
    <property type="entry name" value="PHOSPHOPANTETHEINE TRANSFERASE"/>
    <property type="match status" value="1"/>
</dbReference>
<dbReference type="Proteomes" id="UP000559809">
    <property type="component" value="Unassembled WGS sequence"/>
</dbReference>
<proteinExistence type="inferred from homology"/>
<evidence type="ECO:0000259" key="4">
    <source>
        <dbReference type="Pfam" id="PF22624"/>
    </source>
</evidence>
<dbReference type="Gene3D" id="3.90.470.20">
    <property type="entry name" value="4'-phosphopantetheinyl transferase domain"/>
    <property type="match status" value="2"/>
</dbReference>
<organism evidence="5 6">
    <name type="scientific">Parapusillimonas granuli</name>
    <dbReference type="NCBI Taxonomy" id="380911"/>
    <lineage>
        <taxon>Bacteria</taxon>
        <taxon>Pseudomonadati</taxon>
        <taxon>Pseudomonadota</taxon>
        <taxon>Betaproteobacteria</taxon>
        <taxon>Burkholderiales</taxon>
        <taxon>Alcaligenaceae</taxon>
        <taxon>Parapusillimonas</taxon>
    </lineage>
</organism>
<dbReference type="InterPro" id="IPR008278">
    <property type="entry name" value="4-PPantetheinyl_Trfase_dom"/>
</dbReference>
<dbReference type="Pfam" id="PF01648">
    <property type="entry name" value="ACPS"/>
    <property type="match status" value="1"/>
</dbReference>
<accession>A0A853FXM5</accession>
<evidence type="ECO:0000313" key="5">
    <source>
        <dbReference type="EMBL" id="NYT48867.1"/>
    </source>
</evidence>
<evidence type="ECO:0000313" key="6">
    <source>
        <dbReference type="Proteomes" id="UP000559809"/>
    </source>
</evidence>
<reference evidence="5 6" key="1">
    <citation type="submission" date="2020-07" db="EMBL/GenBank/DDBJ databases">
        <title>Taxonomic revisions and descriptions of new bacterial species based on genomic comparisons in the high-G+C-content subgroup of the family Alcaligenaceae.</title>
        <authorList>
            <person name="Szabo A."/>
            <person name="Felfoldi T."/>
        </authorList>
    </citation>
    <scope>NUCLEOTIDE SEQUENCE [LARGE SCALE GENOMIC DNA]</scope>
    <source>
        <strain evidence="5 6">LMG 24012</strain>
    </source>
</reference>
<feature type="domain" description="4'-phosphopantetheinyl transferase N-terminal" evidence="4">
    <location>
        <begin position="45"/>
        <end position="124"/>
    </location>
</feature>
<comment type="caution">
    <text evidence="5">The sequence shown here is derived from an EMBL/GenBank/DDBJ whole genome shotgun (WGS) entry which is preliminary data.</text>
</comment>
<dbReference type="EMBL" id="JACCEM010000003">
    <property type="protein sequence ID" value="NYT48867.1"/>
    <property type="molecule type" value="Genomic_DNA"/>
</dbReference>
<dbReference type="GO" id="GO:0008897">
    <property type="term" value="F:holo-[acyl-carrier-protein] synthase activity"/>
    <property type="evidence" value="ECO:0007669"/>
    <property type="project" value="InterPro"/>
</dbReference>
<evidence type="ECO:0000256" key="1">
    <source>
        <dbReference type="ARBA" id="ARBA00010990"/>
    </source>
</evidence>
<name>A0A853FXM5_9BURK</name>
<dbReference type="GO" id="GO:0005829">
    <property type="term" value="C:cytosol"/>
    <property type="evidence" value="ECO:0007669"/>
    <property type="project" value="TreeGrafter"/>
</dbReference>
<dbReference type="InterPro" id="IPR050559">
    <property type="entry name" value="P-Pant_transferase_sf"/>
</dbReference>
<feature type="domain" description="4'-phosphopantetheinyl transferase" evidence="3">
    <location>
        <begin position="130"/>
        <end position="200"/>
    </location>
</feature>
<protein>
    <submittedName>
        <fullName evidence="5">4'-phosphopantetheinyl transferase superfamily protein</fullName>
    </submittedName>
</protein>
<dbReference type="PANTHER" id="PTHR12215:SF10">
    <property type="entry name" value="L-AMINOADIPATE-SEMIALDEHYDE DEHYDROGENASE-PHOSPHOPANTETHEINYL TRANSFERASE"/>
    <property type="match status" value="1"/>
</dbReference>
<dbReference type="AlphaFoldDB" id="A0A853FXM5"/>
<dbReference type="GO" id="GO:0000287">
    <property type="term" value="F:magnesium ion binding"/>
    <property type="evidence" value="ECO:0007669"/>
    <property type="project" value="InterPro"/>
</dbReference>
<evidence type="ECO:0000259" key="3">
    <source>
        <dbReference type="Pfam" id="PF01648"/>
    </source>
</evidence>